<gene>
    <name evidence="1" type="ORF">QIS96_14905</name>
</gene>
<protein>
    <submittedName>
        <fullName evidence="1">Uncharacterized protein</fullName>
    </submittedName>
</protein>
<proteinExistence type="predicted"/>
<name>A0ABT6SAA0_9ACTN</name>
<sequence>MARDLLEDVLLWLPRGARADLGRIVAGLDAEFDRRVVSLGSHLVLATPLSTWGYWRRRFMEMG</sequence>
<reference evidence="1 2" key="1">
    <citation type="submission" date="2023-05" db="EMBL/GenBank/DDBJ databases">
        <title>Draft genome sequence of Streptomyces sp. B-S-A6 isolated from a cave soil in Thailand.</title>
        <authorList>
            <person name="Chamroensaksri N."/>
            <person name="Muangham S."/>
        </authorList>
    </citation>
    <scope>NUCLEOTIDE SEQUENCE [LARGE SCALE GENOMIC DNA]</scope>
    <source>
        <strain evidence="1 2">B-S-A6</strain>
    </source>
</reference>
<keyword evidence="2" id="KW-1185">Reference proteome</keyword>
<accession>A0ABT6SAA0</accession>
<evidence type="ECO:0000313" key="2">
    <source>
        <dbReference type="Proteomes" id="UP001223978"/>
    </source>
</evidence>
<evidence type="ECO:0000313" key="1">
    <source>
        <dbReference type="EMBL" id="MDI3405102.1"/>
    </source>
</evidence>
<dbReference type="Proteomes" id="UP001223978">
    <property type="component" value="Unassembled WGS sequence"/>
</dbReference>
<dbReference type="RefSeq" id="WP_282543040.1">
    <property type="nucleotide sequence ID" value="NZ_JASCIQ010000013.1"/>
</dbReference>
<comment type="caution">
    <text evidence="1">The sequence shown here is derived from an EMBL/GenBank/DDBJ whole genome shotgun (WGS) entry which is preliminary data.</text>
</comment>
<dbReference type="EMBL" id="JASCIQ010000013">
    <property type="protein sequence ID" value="MDI3405102.1"/>
    <property type="molecule type" value="Genomic_DNA"/>
</dbReference>
<organism evidence="1 2">
    <name type="scientific">Streptomyces cavernicola</name>
    <dbReference type="NCBI Taxonomy" id="3043613"/>
    <lineage>
        <taxon>Bacteria</taxon>
        <taxon>Bacillati</taxon>
        <taxon>Actinomycetota</taxon>
        <taxon>Actinomycetes</taxon>
        <taxon>Kitasatosporales</taxon>
        <taxon>Streptomycetaceae</taxon>
        <taxon>Streptomyces</taxon>
    </lineage>
</organism>